<reference evidence="9 10" key="1">
    <citation type="submission" date="2023-01" db="EMBL/GenBank/DDBJ databases">
        <title>Analysis of 21 Apiospora genomes using comparative genomics revels a genus with tremendous synthesis potential of carbohydrate active enzymes and secondary metabolites.</title>
        <authorList>
            <person name="Sorensen T."/>
        </authorList>
    </citation>
    <scope>NUCLEOTIDE SEQUENCE [LARGE SCALE GENOMIC DNA]</scope>
    <source>
        <strain evidence="9 10">CBS 117206</strain>
    </source>
</reference>
<dbReference type="PROSITE" id="PS50157">
    <property type="entry name" value="ZINC_FINGER_C2H2_2"/>
    <property type="match status" value="4"/>
</dbReference>
<feature type="domain" description="C2H2-type" evidence="8">
    <location>
        <begin position="95"/>
        <end position="124"/>
    </location>
</feature>
<dbReference type="PANTHER" id="PTHR24406">
    <property type="entry name" value="TRANSCRIPTIONAL REPRESSOR CTCFL-RELATED"/>
    <property type="match status" value="1"/>
</dbReference>
<comment type="subcellular location">
    <subcellularLocation>
        <location evidence="1">Nucleus</location>
    </subcellularLocation>
</comment>
<keyword evidence="4 7" id="KW-0863">Zinc-finger</keyword>
<evidence type="ECO:0000256" key="1">
    <source>
        <dbReference type="ARBA" id="ARBA00004123"/>
    </source>
</evidence>
<name>A0AAW0QTE9_9PEZI</name>
<accession>A0AAW0QTE9</accession>
<dbReference type="InterPro" id="IPR050888">
    <property type="entry name" value="ZnF_C2H2-type_TF"/>
</dbReference>
<evidence type="ECO:0000256" key="2">
    <source>
        <dbReference type="ARBA" id="ARBA00022723"/>
    </source>
</evidence>
<dbReference type="PROSITE" id="PS00028">
    <property type="entry name" value="ZINC_FINGER_C2H2_1"/>
    <property type="match status" value="4"/>
</dbReference>
<evidence type="ECO:0000313" key="9">
    <source>
        <dbReference type="EMBL" id="KAK8105846.1"/>
    </source>
</evidence>
<dbReference type="EMBL" id="JAQQWP010000008">
    <property type="protein sequence ID" value="KAK8105846.1"/>
    <property type="molecule type" value="Genomic_DNA"/>
</dbReference>
<evidence type="ECO:0000256" key="6">
    <source>
        <dbReference type="ARBA" id="ARBA00023242"/>
    </source>
</evidence>
<dbReference type="InterPro" id="IPR013087">
    <property type="entry name" value="Znf_C2H2_type"/>
</dbReference>
<evidence type="ECO:0000256" key="7">
    <source>
        <dbReference type="PROSITE-ProRule" id="PRU00042"/>
    </source>
</evidence>
<keyword evidence="5" id="KW-0862">Zinc</keyword>
<dbReference type="AlphaFoldDB" id="A0AAW0QTE9"/>
<evidence type="ECO:0000313" key="10">
    <source>
        <dbReference type="Proteomes" id="UP001392437"/>
    </source>
</evidence>
<keyword evidence="10" id="KW-1185">Reference proteome</keyword>
<feature type="domain" description="C2H2-type" evidence="8">
    <location>
        <begin position="137"/>
        <end position="167"/>
    </location>
</feature>
<keyword evidence="6" id="KW-0539">Nucleus</keyword>
<dbReference type="SMART" id="SM00355">
    <property type="entry name" value="ZnF_C2H2"/>
    <property type="match status" value="8"/>
</dbReference>
<dbReference type="Proteomes" id="UP001392437">
    <property type="component" value="Unassembled WGS sequence"/>
</dbReference>
<proteinExistence type="predicted"/>
<evidence type="ECO:0000259" key="8">
    <source>
        <dbReference type="PROSITE" id="PS50157"/>
    </source>
</evidence>
<organism evidence="9 10">
    <name type="scientific">Apiospora kogelbergensis</name>
    <dbReference type="NCBI Taxonomy" id="1337665"/>
    <lineage>
        <taxon>Eukaryota</taxon>
        <taxon>Fungi</taxon>
        <taxon>Dikarya</taxon>
        <taxon>Ascomycota</taxon>
        <taxon>Pezizomycotina</taxon>
        <taxon>Sordariomycetes</taxon>
        <taxon>Xylariomycetidae</taxon>
        <taxon>Amphisphaeriales</taxon>
        <taxon>Apiosporaceae</taxon>
        <taxon>Apiospora</taxon>
    </lineage>
</organism>
<feature type="domain" description="C2H2-type" evidence="8">
    <location>
        <begin position="35"/>
        <end position="64"/>
    </location>
</feature>
<comment type="caution">
    <text evidence="9">The sequence shown here is derived from an EMBL/GenBank/DDBJ whole genome shotgun (WGS) entry which is preliminary data.</text>
</comment>
<evidence type="ECO:0000256" key="5">
    <source>
        <dbReference type="ARBA" id="ARBA00022833"/>
    </source>
</evidence>
<evidence type="ECO:0000256" key="4">
    <source>
        <dbReference type="ARBA" id="ARBA00022771"/>
    </source>
</evidence>
<dbReference type="GO" id="GO:0005634">
    <property type="term" value="C:nucleus"/>
    <property type="evidence" value="ECO:0007669"/>
    <property type="project" value="UniProtKB-SubCell"/>
</dbReference>
<protein>
    <recommendedName>
        <fullName evidence="8">C2H2-type domain-containing protein</fullName>
    </recommendedName>
</protein>
<keyword evidence="3" id="KW-0677">Repeat</keyword>
<sequence>MDDEEFKCGTCGLWFCSWDSRKDHLWLFEHAAPEFECESCERFFPTLQQVENHMDSKGHWAEYEFGCHDCNRGFGSFNAREQHMRALGHQKSPNFECDTCGVVFPSQQILDNHMDARNHRVEVEEIDSDDLEYTFEYWCGLCTRYFETEEDRTKHEAQAHYHCGECEIYFQNANNAWMHQNSKRHRGTPIRCPFCREYYSAATALCHHLERGACSAMPDLTREQIFQLVRSKDPNGIISKENIDLRCIITSGYWSNEDVYKVANKPWLYQEDLYLYHCPNNKCDKNFTTLAGVMNHLESESCGFTRFVNVQRSAENIVSGNRMISFH</sequence>
<feature type="domain" description="C2H2-type" evidence="8">
    <location>
        <begin position="65"/>
        <end position="94"/>
    </location>
</feature>
<dbReference type="GO" id="GO:0008270">
    <property type="term" value="F:zinc ion binding"/>
    <property type="evidence" value="ECO:0007669"/>
    <property type="project" value="UniProtKB-KW"/>
</dbReference>
<gene>
    <name evidence="9" type="ORF">PG999_009205</name>
</gene>
<dbReference type="SUPFAM" id="SSF57667">
    <property type="entry name" value="beta-beta-alpha zinc fingers"/>
    <property type="match status" value="2"/>
</dbReference>
<keyword evidence="2" id="KW-0479">Metal-binding</keyword>
<dbReference type="Gene3D" id="3.30.160.60">
    <property type="entry name" value="Classic Zinc Finger"/>
    <property type="match status" value="2"/>
</dbReference>
<evidence type="ECO:0000256" key="3">
    <source>
        <dbReference type="ARBA" id="ARBA00022737"/>
    </source>
</evidence>
<dbReference type="InterPro" id="IPR036236">
    <property type="entry name" value="Znf_C2H2_sf"/>
</dbReference>
<dbReference type="Pfam" id="PF12874">
    <property type="entry name" value="zf-met"/>
    <property type="match status" value="3"/>
</dbReference>